<dbReference type="InterPro" id="IPR036188">
    <property type="entry name" value="FAD/NAD-bd_sf"/>
</dbReference>
<dbReference type="Gene3D" id="3.50.50.60">
    <property type="entry name" value="FAD/NAD(P)-binding domain"/>
    <property type="match status" value="1"/>
</dbReference>
<proteinExistence type="inferred from homology"/>
<keyword evidence="7" id="KW-0073">Auxin biosynthesis</keyword>
<dbReference type="KEGG" id="fli:Fleli_1342"/>
<evidence type="ECO:0000256" key="3">
    <source>
        <dbReference type="ARBA" id="ARBA00005833"/>
    </source>
</evidence>
<accession>I4AII9</accession>
<keyword evidence="6" id="KW-0560">Oxidoreductase</keyword>
<dbReference type="GO" id="GO:0050361">
    <property type="term" value="F:tryptophan 2-monooxygenase activity"/>
    <property type="evidence" value="ECO:0007669"/>
    <property type="project" value="UniProtKB-EC"/>
</dbReference>
<gene>
    <name evidence="11" type="ordered locus">Fleli_1342</name>
</gene>
<dbReference type="InterPro" id="IPR001613">
    <property type="entry name" value="Flavin_amine_oxidase"/>
</dbReference>
<feature type="domain" description="Amine oxidase" evidence="10">
    <location>
        <begin position="26"/>
        <end position="444"/>
    </location>
</feature>
<keyword evidence="12" id="KW-1185">Reference proteome</keyword>
<protein>
    <recommendedName>
        <fullName evidence="5">Tryptophan 2-monooxygenase</fullName>
        <ecNumber evidence="4">1.13.12.3</ecNumber>
    </recommendedName>
</protein>
<dbReference type="InterPro" id="IPR002937">
    <property type="entry name" value="Amino_oxidase"/>
</dbReference>
<dbReference type="RefSeq" id="WP_014797231.1">
    <property type="nucleotide sequence ID" value="NC_018018.1"/>
</dbReference>
<feature type="binding site" evidence="9">
    <location>
        <position position="220"/>
    </location>
    <ligand>
        <name>FAD</name>
        <dbReference type="ChEBI" id="CHEBI:57692"/>
    </ligand>
</feature>
<evidence type="ECO:0000256" key="1">
    <source>
        <dbReference type="ARBA" id="ARBA00001974"/>
    </source>
</evidence>
<dbReference type="OrthoDB" id="56323at2"/>
<dbReference type="AlphaFoldDB" id="I4AII9"/>
<name>I4AII9_BERLS</name>
<comment type="pathway">
    <text evidence="2">Plant hormone metabolism; auxin biosynthesis.</text>
</comment>
<dbReference type="EMBL" id="CP003345">
    <property type="protein sequence ID" value="AFM03774.1"/>
    <property type="molecule type" value="Genomic_DNA"/>
</dbReference>
<dbReference type="STRING" id="880071.Fleli_1342"/>
<dbReference type="SUPFAM" id="SSF54373">
    <property type="entry name" value="FAD-linked reductases, C-terminal domain"/>
    <property type="match status" value="1"/>
</dbReference>
<dbReference type="Proteomes" id="UP000006054">
    <property type="component" value="Chromosome"/>
</dbReference>
<dbReference type="eggNOG" id="COG1231">
    <property type="taxonomic scope" value="Bacteria"/>
</dbReference>
<dbReference type="HOGENOM" id="CLU_004498_10_2_10"/>
<dbReference type="SUPFAM" id="SSF51905">
    <property type="entry name" value="FAD/NAD(P)-binding domain"/>
    <property type="match status" value="1"/>
</dbReference>
<evidence type="ECO:0000256" key="9">
    <source>
        <dbReference type="PIRSR" id="PIRSR601613-1"/>
    </source>
</evidence>
<evidence type="ECO:0000256" key="5">
    <source>
        <dbReference type="ARBA" id="ARBA00017871"/>
    </source>
</evidence>
<dbReference type="EC" id="1.13.12.3" evidence="4"/>
<reference evidence="12" key="1">
    <citation type="submission" date="2012-06" db="EMBL/GenBank/DDBJ databases">
        <title>The complete genome of Flexibacter litoralis DSM 6794.</title>
        <authorList>
            <person name="Lucas S."/>
            <person name="Copeland A."/>
            <person name="Lapidus A."/>
            <person name="Glavina del Rio T."/>
            <person name="Dalin E."/>
            <person name="Tice H."/>
            <person name="Bruce D."/>
            <person name="Goodwin L."/>
            <person name="Pitluck S."/>
            <person name="Peters L."/>
            <person name="Ovchinnikova G."/>
            <person name="Lu M."/>
            <person name="Kyrpides N."/>
            <person name="Mavromatis K."/>
            <person name="Ivanova N."/>
            <person name="Brettin T."/>
            <person name="Detter J.C."/>
            <person name="Han C."/>
            <person name="Larimer F."/>
            <person name="Land M."/>
            <person name="Hauser L."/>
            <person name="Markowitz V."/>
            <person name="Cheng J.-F."/>
            <person name="Hugenholtz P."/>
            <person name="Woyke T."/>
            <person name="Wu D."/>
            <person name="Spring S."/>
            <person name="Lang E."/>
            <person name="Kopitz M."/>
            <person name="Brambilla E."/>
            <person name="Klenk H.-P."/>
            <person name="Eisen J.A."/>
        </authorList>
    </citation>
    <scope>NUCLEOTIDE SEQUENCE [LARGE SCALE GENOMIC DNA]</scope>
    <source>
        <strain evidence="12">ATCC 23117 / DSM 6794 / NBRC 15988 / NCIMB 1366 / Sio-4</strain>
    </source>
</reference>
<feature type="binding site" evidence="9">
    <location>
        <position position="334"/>
    </location>
    <ligand>
        <name>substrate</name>
    </ligand>
</feature>
<dbReference type="GO" id="GO:0009851">
    <property type="term" value="P:auxin biosynthetic process"/>
    <property type="evidence" value="ECO:0007669"/>
    <property type="project" value="UniProtKB-KW"/>
</dbReference>
<evidence type="ECO:0000256" key="7">
    <source>
        <dbReference type="ARBA" id="ARBA00023070"/>
    </source>
</evidence>
<organism evidence="11 12">
    <name type="scientific">Bernardetia litoralis (strain ATCC 23117 / DSM 6794 / NBRC 15988 / NCIMB 1366 / Fx l1 / Sio-4)</name>
    <name type="common">Flexibacter litoralis</name>
    <dbReference type="NCBI Taxonomy" id="880071"/>
    <lineage>
        <taxon>Bacteria</taxon>
        <taxon>Pseudomonadati</taxon>
        <taxon>Bacteroidota</taxon>
        <taxon>Cytophagia</taxon>
        <taxon>Cytophagales</taxon>
        <taxon>Bernardetiaceae</taxon>
        <taxon>Bernardetia</taxon>
    </lineage>
</organism>
<evidence type="ECO:0000256" key="4">
    <source>
        <dbReference type="ARBA" id="ARBA00012535"/>
    </source>
</evidence>
<comment type="cofactor">
    <cofactor evidence="1">
        <name>FAD</name>
        <dbReference type="ChEBI" id="CHEBI:57692"/>
    </cofactor>
</comment>
<comment type="similarity">
    <text evidence="3">Belongs to the tryptophan 2-monooxygenase family.</text>
</comment>
<dbReference type="Pfam" id="PF01593">
    <property type="entry name" value="Amino_oxidase"/>
    <property type="match status" value="1"/>
</dbReference>
<evidence type="ECO:0000259" key="10">
    <source>
        <dbReference type="Pfam" id="PF01593"/>
    </source>
</evidence>
<evidence type="ECO:0000313" key="11">
    <source>
        <dbReference type="EMBL" id="AFM03774.1"/>
    </source>
</evidence>
<dbReference type="Gene3D" id="3.90.660.10">
    <property type="match status" value="1"/>
</dbReference>
<evidence type="ECO:0000313" key="12">
    <source>
        <dbReference type="Proteomes" id="UP000006054"/>
    </source>
</evidence>
<evidence type="ECO:0000256" key="6">
    <source>
        <dbReference type="ARBA" id="ARBA00023002"/>
    </source>
</evidence>
<dbReference type="PANTHER" id="PTHR10742">
    <property type="entry name" value="FLAVIN MONOAMINE OXIDASE"/>
    <property type="match status" value="1"/>
</dbReference>
<comment type="catalytic activity">
    <reaction evidence="8">
        <text>L-tryptophan + O2 = indole-3-acetamide + CO2 + H2O</text>
        <dbReference type="Rhea" id="RHEA:16165"/>
        <dbReference type="ChEBI" id="CHEBI:15377"/>
        <dbReference type="ChEBI" id="CHEBI:15379"/>
        <dbReference type="ChEBI" id="CHEBI:16031"/>
        <dbReference type="ChEBI" id="CHEBI:16526"/>
        <dbReference type="ChEBI" id="CHEBI:57912"/>
        <dbReference type="EC" id="1.13.12.3"/>
    </reaction>
</comment>
<dbReference type="InterPro" id="IPR050281">
    <property type="entry name" value="Flavin_monoamine_oxidase"/>
</dbReference>
<dbReference type="PANTHER" id="PTHR10742:SF418">
    <property type="entry name" value="AMINE OXIDASE DOMAIN-CONTAINING PROTEIN"/>
    <property type="match status" value="1"/>
</dbReference>
<dbReference type="PRINTS" id="PR00757">
    <property type="entry name" value="AMINEOXDASEF"/>
</dbReference>
<feature type="binding site" evidence="9">
    <location>
        <begin position="45"/>
        <end position="46"/>
    </location>
    <ligand>
        <name>FAD</name>
        <dbReference type="ChEBI" id="CHEBI:57692"/>
    </ligand>
</feature>
<evidence type="ECO:0000256" key="2">
    <source>
        <dbReference type="ARBA" id="ARBA00004814"/>
    </source>
</evidence>
<evidence type="ECO:0000256" key="8">
    <source>
        <dbReference type="ARBA" id="ARBA00047321"/>
    </source>
</evidence>
<sequence length="452" mass="51919">MENPSSKIPNVNTNKKQIIVVGAGAAGLYAASLLIEQGHEVILLEASNRTGGRVWTKTKRFSYKLEMGAEFVHGKGTLFHKMAKKIDKLHKEGDSFFMWRDELFSQEKIKKLEDAKQYFADYEEFYEGHHLYEGDDISMNIFLEQHDITPTRQPDAYRWYEAFAGALGTNLDNLGMKALAVEAYRWEAGEQNYRMCAGFESILEKWKENVKPFLQLEKPVIMVRAFDEGVEIITKDFQNYRADAVLITVPLTQLKQNKIIFLPELPPKKQEAIDKIGMDNFAIKFFLNFSENFWSKKYNDGQETEYLVGMEAANEYWETVPYIKNPSTFGLTAFIMGDKAKNYTENGFSKGQILEKLIDELDKHFDGNASATILDFDYLDWAKVEYIEGAYSYPSVGSHKLRKHLARPIEDKIFFAGEATHYNGHFATVHGALETAERAVEEIMEIIPKNKF</sequence>